<comment type="caution">
    <text evidence="2">The sequence shown here is derived from an EMBL/GenBank/DDBJ whole genome shotgun (WGS) entry which is preliminary data.</text>
</comment>
<proteinExistence type="predicted"/>
<keyword evidence="3" id="KW-1185">Reference proteome</keyword>
<dbReference type="Proteomes" id="UP000689195">
    <property type="component" value="Unassembled WGS sequence"/>
</dbReference>
<organism evidence="2 3">
    <name type="scientific">Paramecium pentaurelia</name>
    <dbReference type="NCBI Taxonomy" id="43138"/>
    <lineage>
        <taxon>Eukaryota</taxon>
        <taxon>Sar</taxon>
        <taxon>Alveolata</taxon>
        <taxon>Ciliophora</taxon>
        <taxon>Intramacronucleata</taxon>
        <taxon>Oligohymenophorea</taxon>
        <taxon>Peniculida</taxon>
        <taxon>Parameciidae</taxon>
        <taxon>Paramecium</taxon>
    </lineage>
</organism>
<dbReference type="EMBL" id="CAJJDO010000155">
    <property type="protein sequence ID" value="CAD8209522.1"/>
    <property type="molecule type" value="Genomic_DNA"/>
</dbReference>
<keyword evidence="1" id="KW-0812">Transmembrane</keyword>
<dbReference type="AlphaFoldDB" id="A0A8S1YCG1"/>
<keyword evidence="1" id="KW-0472">Membrane</keyword>
<reference evidence="2" key="1">
    <citation type="submission" date="2021-01" db="EMBL/GenBank/DDBJ databases">
        <authorList>
            <consortium name="Genoscope - CEA"/>
            <person name="William W."/>
        </authorList>
    </citation>
    <scope>NUCLEOTIDE SEQUENCE</scope>
</reference>
<name>A0A8S1YCG1_9CILI</name>
<protein>
    <recommendedName>
        <fullName evidence="4">Transmembrane protein</fullName>
    </recommendedName>
</protein>
<evidence type="ECO:0000313" key="3">
    <source>
        <dbReference type="Proteomes" id="UP000689195"/>
    </source>
</evidence>
<accession>A0A8S1YCG1</accession>
<sequence length="140" mass="17347">MRSNFTLYNKLWKSIIFGLLIDIHVIFYCIKVQEQEIIQDLVRLMIRRQIEKKIIQISLFIVIYILYIINSIIKYDNYIMSFQYFIYYLFPFRIRSAIQYSILKYQTQYQIQQIYVKVIYIFNIHFLLDNRNNSTNLNRK</sequence>
<evidence type="ECO:0008006" key="4">
    <source>
        <dbReference type="Google" id="ProtNLM"/>
    </source>
</evidence>
<feature type="transmembrane region" description="Helical" evidence="1">
    <location>
        <begin position="54"/>
        <end position="73"/>
    </location>
</feature>
<gene>
    <name evidence="2" type="ORF">PPENT_87.1.T1550022</name>
</gene>
<evidence type="ECO:0000313" key="2">
    <source>
        <dbReference type="EMBL" id="CAD8209522.1"/>
    </source>
</evidence>
<keyword evidence="1" id="KW-1133">Transmembrane helix</keyword>
<evidence type="ECO:0000256" key="1">
    <source>
        <dbReference type="SAM" id="Phobius"/>
    </source>
</evidence>